<proteinExistence type="predicted"/>
<reference evidence="2 3" key="1">
    <citation type="submission" date="2020-10" db="EMBL/GenBank/DDBJ databases">
        <authorList>
            <person name="Castelo-Branco R."/>
            <person name="Eusebio N."/>
            <person name="Adriana R."/>
            <person name="Vieira A."/>
            <person name="Brugerolle De Fraissinette N."/>
            <person name="Rezende De Castro R."/>
            <person name="Schneider M.P."/>
            <person name="Vasconcelos V."/>
            <person name="Leao P.N."/>
        </authorList>
    </citation>
    <scope>NUCLEOTIDE SEQUENCE [LARGE SCALE GENOMIC DNA]</scope>
    <source>
        <strain evidence="2 3">LEGE 06226</strain>
    </source>
</reference>
<feature type="transmembrane region" description="Helical" evidence="1">
    <location>
        <begin position="36"/>
        <end position="55"/>
    </location>
</feature>
<dbReference type="Pfam" id="PF11460">
    <property type="entry name" value="DUF3007"/>
    <property type="match status" value="1"/>
</dbReference>
<comment type="caution">
    <text evidence="2">The sequence shown here is derived from an EMBL/GenBank/DDBJ whole genome shotgun (WGS) entry which is preliminary data.</text>
</comment>
<accession>A0ABR9UBS8</accession>
<feature type="transmembrane region" description="Helical" evidence="1">
    <location>
        <begin position="7"/>
        <end position="24"/>
    </location>
</feature>
<dbReference type="InterPro" id="IPR021562">
    <property type="entry name" value="DUF3007"/>
</dbReference>
<dbReference type="PANTHER" id="PTHR35734">
    <property type="entry name" value="OS01G0805200 PROTEIN"/>
    <property type="match status" value="1"/>
</dbReference>
<gene>
    <name evidence="2" type="ORF">IQ236_11875</name>
</gene>
<keyword evidence="1" id="KW-1133">Transmembrane helix</keyword>
<keyword evidence="1" id="KW-0812">Transmembrane</keyword>
<evidence type="ECO:0000313" key="2">
    <source>
        <dbReference type="EMBL" id="MBE9143916.1"/>
    </source>
</evidence>
<evidence type="ECO:0000256" key="1">
    <source>
        <dbReference type="SAM" id="Phobius"/>
    </source>
</evidence>
<protein>
    <submittedName>
        <fullName evidence="2">DUF3007 family protein</fullName>
    </submittedName>
</protein>
<name>A0ABR9UBS8_9CYAN</name>
<dbReference type="PANTHER" id="PTHR35734:SF1">
    <property type="entry name" value="OS01G0805200 PROTEIN"/>
    <property type="match status" value="1"/>
</dbReference>
<dbReference type="Proteomes" id="UP000640725">
    <property type="component" value="Unassembled WGS sequence"/>
</dbReference>
<dbReference type="EMBL" id="JADEWU010000022">
    <property type="protein sequence ID" value="MBE9143916.1"/>
    <property type="molecule type" value="Genomic_DNA"/>
</dbReference>
<evidence type="ECO:0000313" key="3">
    <source>
        <dbReference type="Proteomes" id="UP000640725"/>
    </source>
</evidence>
<organism evidence="2 3">
    <name type="scientific">Planktothrix mougeotii LEGE 06226</name>
    <dbReference type="NCBI Taxonomy" id="1828728"/>
    <lineage>
        <taxon>Bacteria</taxon>
        <taxon>Bacillati</taxon>
        <taxon>Cyanobacteriota</taxon>
        <taxon>Cyanophyceae</taxon>
        <taxon>Oscillatoriophycideae</taxon>
        <taxon>Oscillatoriales</taxon>
        <taxon>Microcoleaceae</taxon>
        <taxon>Planktothrix</taxon>
    </lineage>
</organism>
<dbReference type="RefSeq" id="WP_193869444.1">
    <property type="nucleotide sequence ID" value="NZ_JADEWU010000022.1"/>
</dbReference>
<keyword evidence="1" id="KW-0472">Membrane</keyword>
<keyword evidence="3" id="KW-1185">Reference proteome</keyword>
<sequence length="101" mass="11532">MRRIDVIVITILVFLSGGLIYLIFQGIGFDSVDAGIWSQAVLVGGLVIWLLTYLFRVGTHKMTYNQQLKNYEDAVLQKRLEEMTPEELAQLQAEVEEEKKS</sequence>